<accession>A0ABT8SIV5</accession>
<protein>
    <submittedName>
        <fullName evidence="1">Uncharacterized protein</fullName>
    </submittedName>
</protein>
<evidence type="ECO:0000313" key="1">
    <source>
        <dbReference type="EMBL" id="MDO1538097.1"/>
    </source>
</evidence>
<dbReference type="EMBL" id="JAUKVY010000066">
    <property type="protein sequence ID" value="MDO1538097.1"/>
    <property type="molecule type" value="Genomic_DNA"/>
</dbReference>
<comment type="caution">
    <text evidence="1">The sequence shown here is derived from an EMBL/GenBank/DDBJ whole genome shotgun (WGS) entry which is preliminary data.</text>
</comment>
<keyword evidence="2" id="KW-1185">Reference proteome</keyword>
<sequence length="133" mass="14498">MVTVVQFGAGRSPYDDARGYSQPKIHPDSNRMRIPELSPLLEKVAVLRSAPDAQDIYATVRDAVLAAQTPSMAQSVCEMTIDMCNPKAWGDRYVKSMDAEWMDFVAELATVANACGQRIYEVYGPASPAAGKP</sequence>
<gene>
    <name evidence="1" type="ORF">Q2T77_38340</name>
</gene>
<organism evidence="1 2">
    <name type="scientific">Variovorax ginsengisoli</name>
    <dbReference type="NCBI Taxonomy" id="363844"/>
    <lineage>
        <taxon>Bacteria</taxon>
        <taxon>Pseudomonadati</taxon>
        <taxon>Pseudomonadota</taxon>
        <taxon>Betaproteobacteria</taxon>
        <taxon>Burkholderiales</taxon>
        <taxon>Comamonadaceae</taxon>
        <taxon>Variovorax</taxon>
    </lineage>
</organism>
<dbReference type="RefSeq" id="WP_301816502.1">
    <property type="nucleotide sequence ID" value="NZ_JAUJZH010000066.1"/>
</dbReference>
<reference evidence="1" key="1">
    <citation type="submission" date="2023-06" db="EMBL/GenBank/DDBJ databases">
        <authorList>
            <person name="Jiang Y."/>
            <person name="Liu Q."/>
        </authorList>
    </citation>
    <scope>NUCLEOTIDE SEQUENCE</scope>
    <source>
        <strain evidence="1">CGMCC 1.12090</strain>
    </source>
</reference>
<name>A0ABT8SIV5_9BURK</name>
<evidence type="ECO:0000313" key="2">
    <source>
        <dbReference type="Proteomes" id="UP001169027"/>
    </source>
</evidence>
<dbReference type="Proteomes" id="UP001169027">
    <property type="component" value="Unassembled WGS sequence"/>
</dbReference>
<proteinExistence type="predicted"/>